<gene>
    <name evidence="5" type="ORF">LtaPh_0601900</name>
</gene>
<feature type="region of interest" description="Disordered" evidence="4">
    <location>
        <begin position="276"/>
        <end position="325"/>
    </location>
</feature>
<dbReference type="PANTHER" id="PTHR34524">
    <property type="entry name" value="CALCYPHOSIN"/>
    <property type="match status" value="1"/>
</dbReference>
<dbReference type="PDB" id="9E78">
    <property type="method" value="EM"/>
    <property type="resolution" value="2.90 A"/>
    <property type="chains" value="2t=1-343"/>
</dbReference>
<dbReference type="PANTHER" id="PTHR34524:SF10">
    <property type="entry name" value="EF-HAND DOMAIN-CONTAINING PROTEIN"/>
    <property type="match status" value="1"/>
</dbReference>
<evidence type="ECO:0000256" key="3">
    <source>
        <dbReference type="ARBA" id="ARBA00022837"/>
    </source>
</evidence>
<evidence type="ECO:0000313" key="6">
    <source>
        <dbReference type="Proteomes" id="UP000419144"/>
    </source>
</evidence>
<dbReference type="Proteomes" id="UP000419144">
    <property type="component" value="Unassembled WGS sequence"/>
</dbReference>
<name>A0A640K8K7_LEITA</name>
<comment type="caution">
    <text evidence="5">The sequence shown here is derived from an EMBL/GenBank/DDBJ whole genome shotgun (WGS) entry which is preliminary data.</text>
</comment>
<keyword evidence="7" id="KW-0002">3D-structure</keyword>
<proteinExistence type="evidence at protein level"/>
<dbReference type="EMBL" id="BLBS01000007">
    <property type="protein sequence ID" value="GET85883.1"/>
    <property type="molecule type" value="Genomic_DNA"/>
</dbReference>
<protein>
    <recommendedName>
        <fullName evidence="8">EF-hand domain-containing protein</fullName>
    </recommendedName>
</protein>
<sequence>MLLLPEMVDTPPYPLLPSCSLLPLQGIASLLPCHCSDTHIHTHTHIYIYIYIFTGFDMKHSTASPSSSLELKKKPFLADILNKAAERLGHKQLWRVASQLERLPSPASADVARDALRDICVFLSDEDYAHMCETYATDTADGQQSSRMIDTAALIESLSTAPLTPRRRHVVNLAVHKLDPNATGIISYITLSDHYDVLRHPEVRNGARSEDDVLLAFFDNFCAVDGAPMVQLTTAEMRMYFVGISMRMKDDTDFELWCTRAFCLDRPKLDYSQEMEKLTGSRSHSRLSRLLGEGRQHPLYTTTNEEYGKESTSSDYKLPQHGRPQQFTRNLKLRTGGATSMNM</sequence>
<keyword evidence="6" id="KW-1185">Reference proteome</keyword>
<dbReference type="VEuPathDB" id="TriTrypDB:LtaPh_0601900"/>
<keyword evidence="1" id="KW-0479">Metal-binding</keyword>
<reference evidence="7" key="2">
    <citation type="journal article" date="2025" name="Science">
        <title>Evolutionary adaptations of doublet microtubules in trypanosomatid parasites.</title>
        <authorList>
            <person name="Doran M.H."/>
            <person name="Niu Q."/>
            <person name="Zeng J."/>
            <person name="Beneke T."/>
            <person name="Smith J."/>
            <person name="Ren P."/>
            <person name="Fochler S."/>
            <person name="Coscia A."/>
            <person name="Hoog J.L."/>
            <person name="Meleppattu S."/>
            <person name="Lishko P.V."/>
            <person name="Wheeler R.J."/>
            <person name="Gluenz E."/>
            <person name="Zhang R."/>
            <person name="Brown A."/>
        </authorList>
    </citation>
    <scope>STRUCTURE BY ELECTRON MICROSCOPY (2.90 ANGSTROMS)</scope>
</reference>
<evidence type="ECO:0007829" key="7">
    <source>
        <dbReference type="PDB" id="9E78"/>
    </source>
</evidence>
<accession>A0A640K8K7</accession>
<keyword evidence="2" id="KW-0677">Repeat</keyword>
<evidence type="ECO:0000313" key="5">
    <source>
        <dbReference type="EMBL" id="GET85883.1"/>
    </source>
</evidence>
<dbReference type="Gene3D" id="1.10.238.10">
    <property type="entry name" value="EF-hand"/>
    <property type="match status" value="1"/>
</dbReference>
<evidence type="ECO:0000256" key="2">
    <source>
        <dbReference type="ARBA" id="ARBA00022737"/>
    </source>
</evidence>
<keyword evidence="3" id="KW-0106">Calcium</keyword>
<feature type="compositionally biased region" description="Low complexity" evidence="4">
    <location>
        <begin position="280"/>
        <end position="293"/>
    </location>
</feature>
<dbReference type="AlphaFoldDB" id="A0A640K8K7"/>
<dbReference type="InterPro" id="IPR051581">
    <property type="entry name" value="Ca-bind"/>
</dbReference>
<evidence type="ECO:0000256" key="1">
    <source>
        <dbReference type="ARBA" id="ARBA00022723"/>
    </source>
</evidence>
<organism evidence="5 6">
    <name type="scientific">Leishmania tarentolae</name>
    <name type="common">Sauroleishmania tarentolae</name>
    <dbReference type="NCBI Taxonomy" id="5689"/>
    <lineage>
        <taxon>Eukaryota</taxon>
        <taxon>Discoba</taxon>
        <taxon>Euglenozoa</taxon>
        <taxon>Kinetoplastea</taxon>
        <taxon>Metakinetoplastina</taxon>
        <taxon>Trypanosomatida</taxon>
        <taxon>Trypanosomatidae</taxon>
        <taxon>Leishmaniinae</taxon>
        <taxon>Leishmania</taxon>
        <taxon>lizard Leishmania</taxon>
    </lineage>
</organism>
<evidence type="ECO:0000256" key="4">
    <source>
        <dbReference type="SAM" id="MobiDB-lite"/>
    </source>
</evidence>
<dbReference type="GO" id="GO:0046872">
    <property type="term" value="F:metal ion binding"/>
    <property type="evidence" value="ECO:0007669"/>
    <property type="project" value="UniProtKB-KW"/>
</dbReference>
<dbReference type="OrthoDB" id="444540at2759"/>
<feature type="compositionally biased region" description="Polar residues" evidence="4">
    <location>
        <begin position="299"/>
        <end position="315"/>
    </location>
</feature>
<dbReference type="EMDB" id="EMD-47661"/>
<reference evidence="5" key="1">
    <citation type="submission" date="2019-11" db="EMBL/GenBank/DDBJ databases">
        <title>Leishmania tarentolae CDS.</title>
        <authorList>
            <person name="Goto Y."/>
            <person name="Yamagishi J."/>
        </authorList>
    </citation>
    <scope>NUCLEOTIDE SEQUENCE [LARGE SCALE GENOMIC DNA]</scope>
    <source>
        <strain evidence="5">Parrot Tar II</strain>
    </source>
</reference>
<evidence type="ECO:0008006" key="8">
    <source>
        <dbReference type="Google" id="ProtNLM"/>
    </source>
</evidence>